<sequence>MLSYDERIVDMITVPLFPYPAFAQLPSRYESPPSLVMSVKDFSLRSTSSVDLCIAHLVLSSHNCGLSSYLLFHSQCATAWLSFPSQLRTPTFAASPKCCAGRTWHLYNSEFDSLTVHYIHLQTQSLFRSALFAETSASHSRCLPTPHHTTMYILL</sequence>
<organism evidence="1 2">
    <name type="scientific">Pyrenophora seminiperda CCB06</name>
    <dbReference type="NCBI Taxonomy" id="1302712"/>
    <lineage>
        <taxon>Eukaryota</taxon>
        <taxon>Fungi</taxon>
        <taxon>Dikarya</taxon>
        <taxon>Ascomycota</taxon>
        <taxon>Pezizomycotina</taxon>
        <taxon>Dothideomycetes</taxon>
        <taxon>Pleosporomycetidae</taxon>
        <taxon>Pleosporales</taxon>
        <taxon>Pleosporineae</taxon>
        <taxon>Pleosporaceae</taxon>
        <taxon>Pyrenophora</taxon>
    </lineage>
</organism>
<evidence type="ECO:0000313" key="2">
    <source>
        <dbReference type="Proteomes" id="UP000265663"/>
    </source>
</evidence>
<gene>
    <name evidence="1" type="ORF">GMOD_00002101</name>
</gene>
<dbReference type="AlphaFoldDB" id="A0A3M7LWX2"/>
<dbReference type="Proteomes" id="UP000265663">
    <property type="component" value="Unassembled WGS sequence"/>
</dbReference>
<dbReference type="EMBL" id="KE747809">
    <property type="protein sequence ID" value="RMZ66738.1"/>
    <property type="molecule type" value="Genomic_DNA"/>
</dbReference>
<name>A0A3M7LWX2_9PLEO</name>
<protein>
    <submittedName>
        <fullName evidence="1">Uncharacterized protein</fullName>
    </submittedName>
</protein>
<evidence type="ECO:0000313" key="1">
    <source>
        <dbReference type="EMBL" id="RMZ66738.1"/>
    </source>
</evidence>
<accession>A0A3M7LWX2</accession>
<proteinExistence type="predicted"/>
<reference evidence="1 2" key="1">
    <citation type="journal article" date="2014" name="PLoS ONE">
        <title>De novo Genome Assembly of the Fungal Plant Pathogen Pyrenophora semeniperda.</title>
        <authorList>
            <person name="Soliai M.M."/>
            <person name="Meyer S.E."/>
            <person name="Udall J.A."/>
            <person name="Elzinga D.E."/>
            <person name="Hermansen R.A."/>
            <person name="Bodily P.M."/>
            <person name="Hart A.A."/>
            <person name="Coleman C.E."/>
        </authorList>
    </citation>
    <scope>NUCLEOTIDE SEQUENCE [LARGE SCALE GENOMIC DNA]</scope>
    <source>
        <strain evidence="1 2">CCB06</strain>
        <tissue evidence="1">Mycelium</tissue>
    </source>
</reference>
<keyword evidence="2" id="KW-1185">Reference proteome</keyword>